<organism evidence="1 2">
    <name type="scientific">Muricoccus vinaceus</name>
    <dbReference type="NCBI Taxonomy" id="424704"/>
    <lineage>
        <taxon>Bacteria</taxon>
        <taxon>Pseudomonadati</taxon>
        <taxon>Pseudomonadota</taxon>
        <taxon>Alphaproteobacteria</taxon>
        <taxon>Acetobacterales</taxon>
        <taxon>Roseomonadaceae</taxon>
        <taxon>Muricoccus</taxon>
    </lineage>
</organism>
<sequence length="236" mass="26388">MVLRTARSVESLFDAVAQEYETNYSASWYKAHSLLLVELTARGQPVERVLDAGCGTGFLLRQLARNDAALDGVGVDLSGGMIREARKLAQDEGLTKLRYHQANWEDPGSLAHAELTTGHFDLVVCANCLHYFSDPQSALRRMREMLRPGGRILLLDRAADGSPATVLWDLVHRYILRDEVRFYTTQQLRTLAEAAGFTRVETAARLRRVFWKGKLKTSLAVIAAENPFVPTTKDNL</sequence>
<gene>
    <name evidence="1" type="ORF">ACFFIC_12735</name>
</gene>
<dbReference type="GO" id="GO:0032259">
    <property type="term" value="P:methylation"/>
    <property type="evidence" value="ECO:0007669"/>
    <property type="project" value="UniProtKB-KW"/>
</dbReference>
<dbReference type="Proteomes" id="UP001589789">
    <property type="component" value="Unassembled WGS sequence"/>
</dbReference>
<dbReference type="InterPro" id="IPR050508">
    <property type="entry name" value="Methyltransf_Superfamily"/>
</dbReference>
<dbReference type="EMBL" id="JBHLVZ010000032">
    <property type="protein sequence ID" value="MFC0386399.1"/>
    <property type="molecule type" value="Genomic_DNA"/>
</dbReference>
<keyword evidence="2" id="KW-1185">Reference proteome</keyword>
<dbReference type="RefSeq" id="WP_377050826.1">
    <property type="nucleotide sequence ID" value="NZ_JBHLVZ010000032.1"/>
</dbReference>
<protein>
    <submittedName>
        <fullName evidence="1">Methyltransferase domain-containing protein</fullName>
    </submittedName>
</protein>
<comment type="caution">
    <text evidence="1">The sequence shown here is derived from an EMBL/GenBank/DDBJ whole genome shotgun (WGS) entry which is preliminary data.</text>
</comment>
<evidence type="ECO:0000313" key="2">
    <source>
        <dbReference type="Proteomes" id="UP001589789"/>
    </source>
</evidence>
<evidence type="ECO:0000313" key="1">
    <source>
        <dbReference type="EMBL" id="MFC0386399.1"/>
    </source>
</evidence>
<keyword evidence="1" id="KW-0808">Transferase</keyword>
<dbReference type="InterPro" id="IPR029063">
    <property type="entry name" value="SAM-dependent_MTases_sf"/>
</dbReference>
<dbReference type="GO" id="GO:0008168">
    <property type="term" value="F:methyltransferase activity"/>
    <property type="evidence" value="ECO:0007669"/>
    <property type="project" value="UniProtKB-KW"/>
</dbReference>
<accession>A0ABV6IT10</accession>
<dbReference type="Gene3D" id="3.40.50.150">
    <property type="entry name" value="Vaccinia Virus protein VP39"/>
    <property type="match status" value="1"/>
</dbReference>
<dbReference type="SUPFAM" id="SSF53335">
    <property type="entry name" value="S-adenosyl-L-methionine-dependent methyltransferases"/>
    <property type="match status" value="1"/>
</dbReference>
<keyword evidence="1" id="KW-0489">Methyltransferase</keyword>
<dbReference type="Pfam" id="PF13489">
    <property type="entry name" value="Methyltransf_23"/>
    <property type="match status" value="1"/>
</dbReference>
<name>A0ABV6IT10_9PROT</name>
<reference evidence="1 2" key="1">
    <citation type="submission" date="2024-09" db="EMBL/GenBank/DDBJ databases">
        <authorList>
            <person name="Sun Q."/>
            <person name="Mori K."/>
        </authorList>
    </citation>
    <scope>NUCLEOTIDE SEQUENCE [LARGE SCALE GENOMIC DNA]</scope>
    <source>
        <strain evidence="1 2">CCM 7468</strain>
    </source>
</reference>
<proteinExistence type="predicted"/>
<dbReference type="PANTHER" id="PTHR42912">
    <property type="entry name" value="METHYLTRANSFERASE"/>
    <property type="match status" value="1"/>
</dbReference>
<dbReference type="CDD" id="cd02440">
    <property type="entry name" value="AdoMet_MTases"/>
    <property type="match status" value="1"/>
</dbReference>